<name>A0ABU3N4V1_9SPHN</name>
<feature type="chain" id="PRO_5046039866" evidence="2">
    <location>
        <begin position="27"/>
        <end position="448"/>
    </location>
</feature>
<evidence type="ECO:0000259" key="3">
    <source>
        <dbReference type="Pfam" id="PF13354"/>
    </source>
</evidence>
<dbReference type="InterPro" id="IPR045155">
    <property type="entry name" value="Beta-lactam_cat"/>
</dbReference>
<gene>
    <name evidence="4" type="ORF">MZO42_12420</name>
</gene>
<feature type="signal peptide" evidence="2">
    <location>
        <begin position="1"/>
        <end position="26"/>
    </location>
</feature>
<evidence type="ECO:0000256" key="2">
    <source>
        <dbReference type="SAM" id="SignalP"/>
    </source>
</evidence>
<dbReference type="SUPFAM" id="SSF56601">
    <property type="entry name" value="beta-lactamase/transpeptidase-like"/>
    <property type="match status" value="1"/>
</dbReference>
<comment type="caution">
    <text evidence="4">The sequence shown here is derived from an EMBL/GenBank/DDBJ whole genome shotgun (WGS) entry which is preliminary data.</text>
</comment>
<reference evidence="4" key="1">
    <citation type="submission" date="2022-04" db="EMBL/GenBank/DDBJ databases">
        <title>Tomato heritable bacteria conferring resistance against bacterial wilt.</title>
        <authorList>
            <person name="Yin J."/>
        </authorList>
    </citation>
    <scope>NUCLEOTIDE SEQUENCE</scope>
    <source>
        <strain evidence="4">Cra20</strain>
    </source>
</reference>
<evidence type="ECO:0000256" key="1">
    <source>
        <dbReference type="ARBA" id="ARBA00001526"/>
    </source>
</evidence>
<protein>
    <submittedName>
        <fullName evidence="4">Class A beta-lactamase-related serine hydrolase</fullName>
    </submittedName>
</protein>
<proteinExistence type="predicted"/>
<accession>A0ABU3N4V1</accession>
<dbReference type="PANTHER" id="PTHR35333:SF5">
    <property type="entry name" value="CONSERVED LIPOPROTEIN LPQF-RELATED"/>
    <property type="match status" value="1"/>
</dbReference>
<keyword evidence="4" id="KW-0378">Hydrolase</keyword>
<comment type="catalytic activity">
    <reaction evidence="1">
        <text>a beta-lactam + H2O = a substituted beta-amino acid</text>
        <dbReference type="Rhea" id="RHEA:20401"/>
        <dbReference type="ChEBI" id="CHEBI:15377"/>
        <dbReference type="ChEBI" id="CHEBI:35627"/>
        <dbReference type="ChEBI" id="CHEBI:140347"/>
        <dbReference type="EC" id="3.5.2.6"/>
    </reaction>
</comment>
<dbReference type="InterPro" id="IPR012338">
    <property type="entry name" value="Beta-lactam/transpept-like"/>
</dbReference>
<dbReference type="Pfam" id="PF13354">
    <property type="entry name" value="Beta-lactamase2"/>
    <property type="match status" value="1"/>
</dbReference>
<feature type="domain" description="Beta-lactamase class A catalytic" evidence="3">
    <location>
        <begin position="166"/>
        <end position="377"/>
    </location>
</feature>
<organism evidence="4">
    <name type="scientific">Sphingomonas psychrotolerans</name>
    <dbReference type="NCBI Taxonomy" id="1327635"/>
    <lineage>
        <taxon>Bacteria</taxon>
        <taxon>Pseudomonadati</taxon>
        <taxon>Pseudomonadota</taxon>
        <taxon>Alphaproteobacteria</taxon>
        <taxon>Sphingomonadales</taxon>
        <taxon>Sphingomonadaceae</taxon>
        <taxon>Sphingomonas</taxon>
    </lineage>
</organism>
<dbReference type="GO" id="GO:0016787">
    <property type="term" value="F:hydrolase activity"/>
    <property type="evidence" value="ECO:0007669"/>
    <property type="project" value="UniProtKB-KW"/>
</dbReference>
<dbReference type="PANTHER" id="PTHR35333">
    <property type="entry name" value="BETA-LACTAMASE"/>
    <property type="match status" value="1"/>
</dbReference>
<keyword evidence="2" id="KW-0732">Signal</keyword>
<sequence length="448" mass="48521">MAFRCRVPARWLATFFATAIAPIATAQIFPASITATSVRPAPAFEARVGELVAVLTVPDSYDAFFSAGLKTTLSKDKFDTLRARLLEINGPVSVARIKQMATPWSGLVEVDYHDAIATMQLDVDPAAPHQVAGLVIKDVSRREKSIHDILASLRSLHGSTGFALARLATGAATPRTAHQSDRPFAIGSAFKLIILAELVRATNAGERKWDDLVKLDGSALPGGGYNLKPKGTPVSLRELATQMISISDNSATDILLKALGREKVEAMLPVLGVKDPPRNRPFLSTMEVFKLKGIEVNDLASRYLAQDEAGRRRMLDGEVANLPALMIRPSLFRDGKPARIDTLEWFLSPADLVRVMDWLRRNTEGPQGADARAILSSNPGIAPPAANKWQWVGYKGGSEPGVMNMTLLLQSKAGDWYVLTASWNDPAQPVEEARFAALISRAAELAAP</sequence>
<dbReference type="InterPro" id="IPR000871">
    <property type="entry name" value="Beta-lactam_class-A"/>
</dbReference>
<dbReference type="EMBL" id="JALMLT010000003">
    <property type="protein sequence ID" value="MDT8759502.1"/>
    <property type="molecule type" value="Genomic_DNA"/>
</dbReference>
<evidence type="ECO:0000313" key="4">
    <source>
        <dbReference type="EMBL" id="MDT8759502.1"/>
    </source>
</evidence>
<dbReference type="Gene3D" id="3.40.710.10">
    <property type="entry name" value="DD-peptidase/beta-lactamase superfamily"/>
    <property type="match status" value="1"/>
</dbReference>